<dbReference type="Pfam" id="PF13548">
    <property type="entry name" value="DUF4126"/>
    <property type="match status" value="1"/>
</dbReference>
<protein>
    <recommendedName>
        <fullName evidence="1">DUF4126 domain-containing protein</fullName>
    </recommendedName>
</protein>
<feature type="domain" description="DUF4126" evidence="1">
    <location>
        <begin position="25"/>
        <end position="161"/>
    </location>
</feature>
<proteinExistence type="predicted"/>
<organism evidence="2">
    <name type="scientific">uncultured Rubrobacteraceae bacterium</name>
    <dbReference type="NCBI Taxonomy" id="349277"/>
    <lineage>
        <taxon>Bacteria</taxon>
        <taxon>Bacillati</taxon>
        <taxon>Actinomycetota</taxon>
        <taxon>Rubrobacteria</taxon>
        <taxon>Rubrobacterales</taxon>
        <taxon>Rubrobacteraceae</taxon>
        <taxon>environmental samples</taxon>
    </lineage>
</organism>
<dbReference type="InterPro" id="IPR025196">
    <property type="entry name" value="DUF4126"/>
</dbReference>
<dbReference type="AlphaFoldDB" id="A0A6J4QBC1"/>
<accession>A0A6J4QBC1</accession>
<reference evidence="2" key="1">
    <citation type="submission" date="2020-02" db="EMBL/GenBank/DDBJ databases">
        <authorList>
            <person name="Meier V. D."/>
        </authorList>
    </citation>
    <scope>NUCLEOTIDE SEQUENCE</scope>
    <source>
        <strain evidence="2">AVDCRST_MAG37</strain>
    </source>
</reference>
<evidence type="ECO:0000259" key="1">
    <source>
        <dbReference type="Pfam" id="PF13548"/>
    </source>
</evidence>
<gene>
    <name evidence="2" type="ORF">AVDCRST_MAG37-1044</name>
</gene>
<sequence>MPRRGLFGRRRTRVEFEVTPATFRTLGLAGISGLRSMSGPALLARAVRRGDARASNLPALSSARVSNLLSLLAVGEMIADKTPFVPARTSAPALLGRALSGALVGAELFSFEGRSRNSGAILGVLSALAAAYAGEKVRSAGTRKGIPDPLLATLEDRLVLSLGKRLLRQRS</sequence>
<evidence type="ECO:0000313" key="2">
    <source>
        <dbReference type="EMBL" id="CAA9437096.1"/>
    </source>
</evidence>
<dbReference type="EMBL" id="CADCVD010000042">
    <property type="protein sequence ID" value="CAA9437096.1"/>
    <property type="molecule type" value="Genomic_DNA"/>
</dbReference>
<name>A0A6J4QBC1_9ACTN</name>